<evidence type="ECO:0000256" key="3">
    <source>
        <dbReference type="ARBA" id="ARBA00012305"/>
    </source>
</evidence>
<sequence>MPSTSSRSKSTALQDMAQLRAEIRSLGSALGRVISKLEGADALETVETLRTLAKAARGGDEAAAGKLAAAVAKLTPAQAFTQAMAFTLYFELVNLAEENFRVLLLRKRRAARLLAEPKSDDARPIRESIEAAVVELKNRGVDAATMQALVDSVAIELVFTAHPTESKRRTLLTKLRRLADILRHRAQPEQSNPDFNDPQCVEREIVSLWLTDRSRTERPEVTDEARTGLWYFETTLFDTLPRLHVDMARALKQHFPEVKPPARWLTFGSWIGGDRDGNPNVTAKVTSDVLLMHRRLAAEKLRSGVYELSRWLTISDRREPLPAGVKKLLRESRQLSSLIEQLSSRYPHEHYRLLLAGLRDRLGQTVSEVRGGQALATADDDAGNCLTAEAVKETLQAIHEALASGRGALLTGGELKTVRDQAEVFGLHASRLDLRQHSGPHEAAVGEVLGRADYAKLSEEVKRGLLAEAITTAKPLTAAKLAAFSAATRNVIEPLALTGHVSAKFGPEALGIYIISMTSGVSDLLEVMLLMKLAAAAPLPIAPLFETLDDLNRAPEILSELFTHPVYASELAKHARHQHVMLGYSDSNKDCGYLAANWGLFKAQDNISRVCLGHDVRVTLFHGRGGSIARGGGPAAKAILAQPIGLRDGGIRVTEQGEVLSTRYHDPDLAHRILEQMAYGVLLGVHAAKNHEPAPTEWLNAMEKMSAVGVAAYKALVHDDPDFLAFWKQSTPIDEISNLKFGSRPTFRKNTTSVEDLRAIPWVFSWMQSRFVFPGWFGLGAALDAVLSQGAASKKLLREMYASWPFFKTMIDNAQLTLRKADLPIARLYAELVEEPRIKKKILGALTKEFELTEAAILAITGQKQLLSDEPVLLKSVQLRNPYIDPLNYIQVEMIRRLRSGKLSKDEDEATRAVVELTINGISGGLKNTG</sequence>
<dbReference type="GO" id="GO:0015977">
    <property type="term" value="P:carbon fixation"/>
    <property type="evidence" value="ECO:0007669"/>
    <property type="project" value="UniProtKB-UniRule"/>
</dbReference>
<dbReference type="Pfam" id="PF00311">
    <property type="entry name" value="PEPcase"/>
    <property type="match status" value="1"/>
</dbReference>
<dbReference type="EMBL" id="CP023344">
    <property type="protein sequence ID" value="ATC65564.1"/>
    <property type="molecule type" value="Genomic_DNA"/>
</dbReference>
<keyword evidence="11" id="KW-0670">Pyruvate</keyword>
<dbReference type="InterPro" id="IPR022805">
    <property type="entry name" value="PEP_COase_bac/pln-type"/>
</dbReference>
<dbReference type="AlphaFoldDB" id="A0A290QAL2"/>
<evidence type="ECO:0000256" key="5">
    <source>
        <dbReference type="ARBA" id="ARBA00022842"/>
    </source>
</evidence>
<keyword evidence="7 9" id="KW-0120">Carbon dioxide fixation</keyword>
<dbReference type="GO" id="GO:0000287">
    <property type="term" value="F:magnesium ion binding"/>
    <property type="evidence" value="ECO:0007669"/>
    <property type="project" value="UniProtKB-UniRule"/>
</dbReference>
<dbReference type="PRINTS" id="PR00150">
    <property type="entry name" value="PEPCARBXLASE"/>
</dbReference>
<dbReference type="HAMAP" id="MF_00595">
    <property type="entry name" value="PEPcase_type1"/>
    <property type="match status" value="1"/>
</dbReference>
<gene>
    <name evidence="9" type="primary">ppc</name>
    <name evidence="11" type="ORF">CMV30_17295</name>
</gene>
<evidence type="ECO:0000256" key="8">
    <source>
        <dbReference type="ARBA" id="ARBA00048995"/>
    </source>
</evidence>
<evidence type="ECO:0000256" key="10">
    <source>
        <dbReference type="PROSITE-ProRule" id="PRU10111"/>
    </source>
</evidence>
<keyword evidence="12" id="KW-1185">Reference proteome</keyword>
<dbReference type="PROSITE" id="PS00781">
    <property type="entry name" value="PEPCASE_1"/>
    <property type="match status" value="1"/>
</dbReference>
<dbReference type="GO" id="GO:0008964">
    <property type="term" value="F:phosphoenolpyruvate carboxylase activity"/>
    <property type="evidence" value="ECO:0007669"/>
    <property type="project" value="UniProtKB-UniRule"/>
</dbReference>
<dbReference type="InterPro" id="IPR018129">
    <property type="entry name" value="PEP_COase_Lys_AS"/>
</dbReference>
<dbReference type="Proteomes" id="UP000217265">
    <property type="component" value="Chromosome"/>
</dbReference>
<organism evidence="11 12">
    <name type="scientific">Nibricoccus aquaticus</name>
    <dbReference type="NCBI Taxonomy" id="2576891"/>
    <lineage>
        <taxon>Bacteria</taxon>
        <taxon>Pseudomonadati</taxon>
        <taxon>Verrucomicrobiota</taxon>
        <taxon>Opitutia</taxon>
        <taxon>Opitutales</taxon>
        <taxon>Opitutaceae</taxon>
        <taxon>Nibricoccus</taxon>
    </lineage>
</organism>
<dbReference type="GO" id="GO:0005829">
    <property type="term" value="C:cytosol"/>
    <property type="evidence" value="ECO:0007669"/>
    <property type="project" value="TreeGrafter"/>
</dbReference>
<dbReference type="SUPFAM" id="SSF51621">
    <property type="entry name" value="Phosphoenolpyruvate/pyruvate domain"/>
    <property type="match status" value="1"/>
</dbReference>
<dbReference type="GO" id="GO:0006107">
    <property type="term" value="P:oxaloacetate metabolic process"/>
    <property type="evidence" value="ECO:0007669"/>
    <property type="project" value="UniProtKB-UniRule"/>
</dbReference>
<dbReference type="EC" id="4.1.1.31" evidence="3 9"/>
<comment type="similarity">
    <text evidence="2 9">Belongs to the PEPCase type 1 family.</text>
</comment>
<dbReference type="InterPro" id="IPR021135">
    <property type="entry name" value="PEP_COase"/>
</dbReference>
<feature type="active site" evidence="9">
    <location>
        <position position="589"/>
    </location>
</feature>
<feature type="active site" evidence="9 10">
    <location>
        <position position="162"/>
    </location>
</feature>
<evidence type="ECO:0000313" key="11">
    <source>
        <dbReference type="EMBL" id="ATC65564.1"/>
    </source>
</evidence>
<dbReference type="KEGG" id="vbh:CMV30_17295"/>
<reference evidence="11 12" key="1">
    <citation type="submission" date="2017-09" db="EMBL/GenBank/DDBJ databases">
        <title>Complete genome sequence of Verrucomicrobial strain HZ-65, isolated from freshwater.</title>
        <authorList>
            <person name="Choi A."/>
        </authorList>
    </citation>
    <scope>NUCLEOTIDE SEQUENCE [LARGE SCALE GENOMIC DNA]</scope>
    <source>
        <strain evidence="11 12">HZ-65</strain>
    </source>
</reference>
<dbReference type="InterPro" id="IPR015813">
    <property type="entry name" value="Pyrv/PenolPyrv_kinase-like_dom"/>
</dbReference>
<evidence type="ECO:0000256" key="6">
    <source>
        <dbReference type="ARBA" id="ARBA00023239"/>
    </source>
</evidence>
<comment type="subunit">
    <text evidence="9">Homotetramer.</text>
</comment>
<evidence type="ECO:0000256" key="9">
    <source>
        <dbReference type="HAMAP-Rule" id="MF_00595"/>
    </source>
</evidence>
<evidence type="ECO:0000256" key="1">
    <source>
        <dbReference type="ARBA" id="ARBA00003670"/>
    </source>
</evidence>
<comment type="catalytic activity">
    <reaction evidence="8 9">
        <text>oxaloacetate + phosphate = phosphoenolpyruvate + hydrogencarbonate</text>
        <dbReference type="Rhea" id="RHEA:28370"/>
        <dbReference type="ChEBI" id="CHEBI:16452"/>
        <dbReference type="ChEBI" id="CHEBI:17544"/>
        <dbReference type="ChEBI" id="CHEBI:43474"/>
        <dbReference type="ChEBI" id="CHEBI:58702"/>
        <dbReference type="EC" id="4.1.1.31"/>
    </reaction>
</comment>
<comment type="function">
    <text evidence="1 9">Forms oxaloacetate, a four-carbon dicarboxylic acid source for the tricarboxylic acid cycle.</text>
</comment>
<dbReference type="NCBIfam" id="NF000584">
    <property type="entry name" value="PRK00009.1"/>
    <property type="match status" value="1"/>
</dbReference>
<keyword evidence="5 9" id="KW-0460">Magnesium</keyword>
<dbReference type="Gene3D" id="1.20.1440.90">
    <property type="entry name" value="Phosphoenolpyruvate/pyruvate domain"/>
    <property type="match status" value="1"/>
</dbReference>
<name>A0A290QAL2_9BACT</name>
<dbReference type="OrthoDB" id="9768133at2"/>
<evidence type="ECO:0000256" key="4">
    <source>
        <dbReference type="ARBA" id="ARBA00022419"/>
    </source>
</evidence>
<dbReference type="GO" id="GO:0006099">
    <property type="term" value="P:tricarboxylic acid cycle"/>
    <property type="evidence" value="ECO:0007669"/>
    <property type="project" value="InterPro"/>
</dbReference>
<evidence type="ECO:0000313" key="12">
    <source>
        <dbReference type="Proteomes" id="UP000217265"/>
    </source>
</evidence>
<evidence type="ECO:0000256" key="7">
    <source>
        <dbReference type="ARBA" id="ARBA00023300"/>
    </source>
</evidence>
<dbReference type="PANTHER" id="PTHR30523:SF6">
    <property type="entry name" value="PHOSPHOENOLPYRUVATE CARBOXYLASE"/>
    <property type="match status" value="1"/>
</dbReference>
<dbReference type="PANTHER" id="PTHR30523">
    <property type="entry name" value="PHOSPHOENOLPYRUVATE CARBOXYLASE"/>
    <property type="match status" value="1"/>
</dbReference>
<keyword evidence="6 9" id="KW-0456">Lyase</keyword>
<proteinExistence type="inferred from homology"/>
<accession>A0A290QAL2</accession>
<evidence type="ECO:0000256" key="2">
    <source>
        <dbReference type="ARBA" id="ARBA00008346"/>
    </source>
</evidence>
<comment type="cofactor">
    <cofactor evidence="9">
        <name>Mg(2+)</name>
        <dbReference type="ChEBI" id="CHEBI:18420"/>
    </cofactor>
</comment>
<protein>
    <recommendedName>
        <fullName evidence="4 9">Phosphoenolpyruvate carboxylase</fullName>
        <shortName evidence="9">PEPC</shortName>
        <shortName evidence="9">PEPCase</shortName>
        <ecNumber evidence="3 9">4.1.1.31</ecNumber>
    </recommendedName>
</protein>